<proteinExistence type="predicted"/>
<dbReference type="Pfam" id="PF00795">
    <property type="entry name" value="CN_hydrolase"/>
    <property type="match status" value="1"/>
</dbReference>
<comment type="caution">
    <text evidence="2">The sequence shown here is derived from an EMBL/GenBank/DDBJ whole genome shotgun (WGS) entry which is preliminary data.</text>
</comment>
<dbReference type="EMBL" id="VDGH01000009">
    <property type="protein sequence ID" value="TQR11420.1"/>
    <property type="molecule type" value="Genomic_DNA"/>
</dbReference>
<accession>A0A544T1Y4</accession>
<dbReference type="AlphaFoldDB" id="A0A544T1Y4"/>
<evidence type="ECO:0000313" key="3">
    <source>
        <dbReference type="Proteomes" id="UP000317316"/>
    </source>
</evidence>
<dbReference type="InterPro" id="IPR036526">
    <property type="entry name" value="C-N_Hydrolase_sf"/>
</dbReference>
<protein>
    <recommendedName>
        <fullName evidence="1">CN hydrolase domain-containing protein</fullName>
    </recommendedName>
</protein>
<dbReference type="RefSeq" id="WP_142539865.1">
    <property type="nucleotide sequence ID" value="NZ_BMIE01000007.1"/>
</dbReference>
<name>A0A544T1Y4_9BACI</name>
<gene>
    <name evidence="2" type="ORF">FG382_15860</name>
</gene>
<dbReference type="InterPro" id="IPR003010">
    <property type="entry name" value="C-N_Hydrolase"/>
</dbReference>
<dbReference type="Proteomes" id="UP000317316">
    <property type="component" value="Unassembled WGS sequence"/>
</dbReference>
<dbReference type="SUPFAM" id="SSF56317">
    <property type="entry name" value="Carbon-nitrogen hydrolase"/>
    <property type="match status" value="1"/>
</dbReference>
<reference evidence="2 3" key="1">
    <citation type="submission" date="2019-05" db="EMBL/GenBank/DDBJ databases">
        <title>Psychrobacillus vulpis sp. nov., a new species isolated from feces of a red fox that inhabits in The Tablas de Daimiel Natural Park, Albacete, Spain.</title>
        <authorList>
            <person name="Rodriguez M."/>
            <person name="Reina J.C."/>
            <person name="Bejar V."/>
            <person name="Llamas I."/>
        </authorList>
    </citation>
    <scope>NUCLEOTIDE SEQUENCE [LARGE SCALE GENOMIC DNA]</scope>
    <source>
        <strain evidence="2 3">NEAU-3TGS17</strain>
    </source>
</reference>
<feature type="domain" description="CN hydrolase" evidence="1">
    <location>
        <begin position="1"/>
        <end position="234"/>
    </location>
</feature>
<evidence type="ECO:0000313" key="2">
    <source>
        <dbReference type="EMBL" id="TQR11420.1"/>
    </source>
</evidence>
<keyword evidence="3" id="KW-1185">Reference proteome</keyword>
<dbReference type="OrthoDB" id="2957490at2"/>
<organism evidence="2 3">
    <name type="scientific">Psychrobacillus lasiicapitis</name>
    <dbReference type="NCBI Taxonomy" id="1636719"/>
    <lineage>
        <taxon>Bacteria</taxon>
        <taxon>Bacillati</taxon>
        <taxon>Bacillota</taxon>
        <taxon>Bacilli</taxon>
        <taxon>Bacillales</taxon>
        <taxon>Bacillaceae</taxon>
        <taxon>Psychrobacillus</taxon>
    </lineage>
</organism>
<sequence length="420" mass="48951">MQILLVQPYEDYQYNYQNLYDEVLDIIKHQKVDLVVFPEAFIQLENEEDPWSFIENIADFLNKPVLLGFSMPDGSERAYYLNWEPKEGETEEKFYIKHSTARKTLFDFELTNEEQQMMYTPVILNGKRIQPYICHDMFFPLVTERLEKQGADILINLTGGNVKMSKWCNILKGRSIELNSYVFCTMGNRINMNQPSDRIGYYQGQKLRACYTKGNGEEEHAYSIFSIADKQVYLDEMSPYYSDKMYDQFTVGTNRLSDCIIDITSCTIKSTLQNRSDDEEYSLILIKGKENIQVHIVNYEDLYDRTYLYKVKQSRDAHQIFVYITSDKVDLATTIALLKLRVIENRIAAVVATPDLLIGAKTNRYKDVQLFEGKDNQIGFDLQHMYGTSSIYQKNGNSMMGIVEKHKKKYEGLLSNEINI</sequence>
<dbReference type="PROSITE" id="PS50263">
    <property type="entry name" value="CN_HYDROLASE"/>
    <property type="match status" value="1"/>
</dbReference>
<dbReference type="Gene3D" id="3.60.110.10">
    <property type="entry name" value="Carbon-nitrogen hydrolase"/>
    <property type="match status" value="1"/>
</dbReference>
<evidence type="ECO:0000259" key="1">
    <source>
        <dbReference type="PROSITE" id="PS50263"/>
    </source>
</evidence>